<evidence type="ECO:0000256" key="4">
    <source>
        <dbReference type="ARBA" id="ARBA00022989"/>
    </source>
</evidence>
<evidence type="ECO:0000256" key="5">
    <source>
        <dbReference type="ARBA" id="ARBA00023136"/>
    </source>
</evidence>
<accession>A0A834V8S6</accession>
<dbReference type="AlphaFoldDB" id="A0A834V8S6"/>
<dbReference type="PANTHER" id="PTHR31893:SF5">
    <property type="entry name" value="TRANSMEMBRANE PROTEIN 151 HOMOLOG"/>
    <property type="match status" value="1"/>
</dbReference>
<name>A0A834V8S6_SARSC</name>
<dbReference type="OrthoDB" id="190434at2759"/>
<reference evidence="7" key="2">
    <citation type="submission" date="2020-01" db="EMBL/GenBank/DDBJ databases">
        <authorList>
            <person name="Korhonen P.K.K."/>
            <person name="Guangxu M.G."/>
            <person name="Wang T.W."/>
            <person name="Stroehlein A.J.S."/>
            <person name="Young N.D."/>
            <person name="Ang C.-S.A."/>
            <person name="Fernando D.W.F."/>
            <person name="Lu H.L."/>
            <person name="Taylor S.T."/>
            <person name="Ehtesham M.E.M."/>
            <person name="Najaraj S.H.N."/>
            <person name="Harsha G.H.G."/>
            <person name="Madugundu A.M."/>
            <person name="Renuse S.R."/>
            <person name="Holt D.H."/>
            <person name="Pandey A.P."/>
            <person name="Papenfuss A.P."/>
            <person name="Gasser R.B.G."/>
            <person name="Fischer K.F."/>
        </authorList>
    </citation>
    <scope>NUCLEOTIDE SEQUENCE</scope>
    <source>
        <strain evidence="7">SSS_KF_BRIS2020</strain>
    </source>
</reference>
<comment type="similarity">
    <text evidence="2">Belongs to the TMEM151 family.</text>
</comment>
<organism evidence="7">
    <name type="scientific">Sarcoptes scabiei</name>
    <name type="common">Itch mite</name>
    <name type="synonym">Acarus scabiei</name>
    <dbReference type="NCBI Taxonomy" id="52283"/>
    <lineage>
        <taxon>Eukaryota</taxon>
        <taxon>Metazoa</taxon>
        <taxon>Ecdysozoa</taxon>
        <taxon>Arthropoda</taxon>
        <taxon>Chelicerata</taxon>
        <taxon>Arachnida</taxon>
        <taxon>Acari</taxon>
        <taxon>Acariformes</taxon>
        <taxon>Sarcoptiformes</taxon>
        <taxon>Astigmata</taxon>
        <taxon>Psoroptidia</taxon>
        <taxon>Sarcoptoidea</taxon>
        <taxon>Sarcoptidae</taxon>
        <taxon>Sarcoptinae</taxon>
        <taxon>Sarcoptes</taxon>
    </lineage>
</organism>
<evidence type="ECO:0000313" key="8">
    <source>
        <dbReference type="EnsemblMetazoa" id="KAF7487726.1"/>
    </source>
</evidence>
<dbReference type="InterPro" id="IPR026767">
    <property type="entry name" value="Tmem151"/>
</dbReference>
<keyword evidence="4 6" id="KW-1133">Transmembrane helix</keyword>
<keyword evidence="9" id="KW-1185">Reference proteome</keyword>
<proteinExistence type="inferred from homology"/>
<evidence type="ECO:0000313" key="9">
    <source>
        <dbReference type="Proteomes" id="UP000070412"/>
    </source>
</evidence>
<keyword evidence="5 6" id="KW-0472">Membrane</keyword>
<dbReference type="Proteomes" id="UP000070412">
    <property type="component" value="Unassembled WGS sequence"/>
</dbReference>
<reference evidence="9" key="1">
    <citation type="journal article" date="2020" name="PLoS Negl. Trop. Dis.">
        <title>High-quality nuclear genome for Sarcoptes scabiei-A critical resource for a neglected parasite.</title>
        <authorList>
            <person name="Korhonen P.K."/>
            <person name="Gasser R.B."/>
            <person name="Ma G."/>
            <person name="Wang T."/>
            <person name="Stroehlein A.J."/>
            <person name="Young N.D."/>
            <person name="Ang C.S."/>
            <person name="Fernando D.D."/>
            <person name="Lu H.C."/>
            <person name="Taylor S."/>
            <person name="Reynolds S.L."/>
            <person name="Mofiz E."/>
            <person name="Najaraj S.H."/>
            <person name="Gowda H."/>
            <person name="Madugundu A."/>
            <person name="Renuse S."/>
            <person name="Holt D."/>
            <person name="Pandey A."/>
            <person name="Papenfuss A.T."/>
            <person name="Fischer K."/>
        </authorList>
    </citation>
    <scope>NUCLEOTIDE SEQUENCE [LARGE SCALE GENOMIC DNA]</scope>
</reference>
<protein>
    <submittedName>
        <fullName evidence="7">Putative transmembrane protein</fullName>
    </submittedName>
</protein>
<dbReference type="Pfam" id="PF14857">
    <property type="entry name" value="TMEM151"/>
    <property type="match status" value="1"/>
</dbReference>
<dbReference type="EnsemblMetazoa" id="SSS_4087s_mrna">
    <property type="protein sequence ID" value="KAF7487726.1"/>
    <property type="gene ID" value="SSS_4087"/>
</dbReference>
<evidence type="ECO:0000256" key="1">
    <source>
        <dbReference type="ARBA" id="ARBA00004141"/>
    </source>
</evidence>
<dbReference type="EMBL" id="WVUK01000066">
    <property type="protein sequence ID" value="KAF7487726.1"/>
    <property type="molecule type" value="Genomic_DNA"/>
</dbReference>
<dbReference type="GO" id="GO:0016020">
    <property type="term" value="C:membrane"/>
    <property type="evidence" value="ECO:0007669"/>
    <property type="project" value="UniProtKB-SubCell"/>
</dbReference>
<keyword evidence="3 6" id="KW-0812">Transmembrane</keyword>
<feature type="transmembrane region" description="Helical" evidence="6">
    <location>
        <begin position="87"/>
        <end position="105"/>
    </location>
</feature>
<reference evidence="8" key="3">
    <citation type="submission" date="2022-06" db="UniProtKB">
        <authorList>
            <consortium name="EnsemblMetazoa"/>
        </authorList>
    </citation>
    <scope>IDENTIFICATION</scope>
</reference>
<evidence type="ECO:0000256" key="2">
    <source>
        <dbReference type="ARBA" id="ARBA00009583"/>
    </source>
</evidence>
<feature type="transmembrane region" description="Helical" evidence="6">
    <location>
        <begin position="280"/>
        <end position="299"/>
    </location>
</feature>
<dbReference type="PANTHER" id="PTHR31893">
    <property type="entry name" value="TRANSMEMBRANE PROTEIN 151 HOMOLOG"/>
    <property type="match status" value="1"/>
</dbReference>
<feature type="transmembrane region" description="Helical" evidence="6">
    <location>
        <begin position="37"/>
        <end position="53"/>
    </location>
</feature>
<evidence type="ECO:0000313" key="7">
    <source>
        <dbReference type="EMBL" id="KAF7487726.1"/>
    </source>
</evidence>
<comment type="subcellular location">
    <subcellularLocation>
        <location evidence="1">Membrane</location>
        <topology evidence="1">Multi-pass membrane protein</topology>
    </subcellularLocation>
</comment>
<sequence length="467" mass="54727">MLSSNVLHCCNNNQIRIKSPRTRSLKNILKHNHHGKCLFLSLLIVVVLITLVWCRKDYFAQILIKLNIFNQNECFSHSCDGPECDPFFQQFTLISLIFLYILYVIECFQSTTRNVLRNGIATSKIYEILNQICQSNLLIWWKAVSYHFVQINQPIVCRKDYNQQDGTNRIVTRLRSIRKRIVTNQQSQCFHYRSEQLEDVSDILVDLEQYPITEIHFEIGYVFADSIIADEFRRQRTSFIGENSHRDRFLKIIEGFNLVGFDLDSDRMLSLSQRPLHRHWYCRSMIFWFFSLLLLSWPYRIILEINTAQVNCRIIKSFRNDPNSMVSNSMSENISLILNEPISDNYLLVPTYSEAVCLNKLLDKSDENGSTINPVVMKFVNDSNRKFPDVDDCEIFLDRSPSIEVIDSKNQSFSKNNLTAFLANLLPKSDFNERLKKSLTIANFDLKVENQFNFLNDWNSLQNVVDL</sequence>
<evidence type="ECO:0000256" key="6">
    <source>
        <dbReference type="SAM" id="Phobius"/>
    </source>
</evidence>
<gene>
    <name evidence="7" type="ORF">SSS_4087</name>
</gene>
<evidence type="ECO:0000256" key="3">
    <source>
        <dbReference type="ARBA" id="ARBA00022692"/>
    </source>
</evidence>